<dbReference type="GO" id="GO:0005829">
    <property type="term" value="C:cytosol"/>
    <property type="evidence" value="ECO:0007669"/>
    <property type="project" value="TreeGrafter"/>
</dbReference>
<dbReference type="Pfam" id="PF20696">
    <property type="entry name" value="UbiD_C"/>
    <property type="match status" value="1"/>
</dbReference>
<proteinExistence type="inferred from homology"/>
<dbReference type="PANTHER" id="PTHR30108">
    <property type="entry name" value="3-OCTAPRENYL-4-HYDROXYBENZOATE CARBOXY-LYASE-RELATED"/>
    <property type="match status" value="1"/>
</dbReference>
<sequence length="487" mass="53593">MFTDMRQFLAHLERQKLLARVAAPVSAHLEITEICRRAIVAQGPALLFEHVDGGTVPVVGNLFGTRERVLQAMDLDDSAALRALGELLGRIKEPRWPRGTGEAIRHLPIIGRLWAARSRIVEDGAPVHECVQEGAAVDLEALPISHCWPGDAGRLLTFGLVITQPTREERHNVAVYRQQLIGRNRLIMRWLAHRGGAGDYARFREAHPDEPFPVAVAIGADPALTIAAVAPIPDTLSEYQFAGLLRGARTELTRAGNGLLVPARAEIVLEGVIAPGDTALEGPFGDHTGYYNAQDHFPVMTVTRVTHRHAPLYQTTYMGRSPHDEPSVLAGALNEVFVPLLQQQFPEITDFYLPPEACSYRVAVVSIRKRYPGHARRIMFGVWSYLRQFTYTKFVIVTDDDINIRDWSEVIWALVTRADPARDAVILTNTPIDYLDFASPEAGLGGKMGLDATLKRPPEVTRPAGRPIQPDARAQAAVADICAALGI</sequence>
<evidence type="ECO:0000256" key="4">
    <source>
        <dbReference type="ARBA" id="ARBA00018597"/>
    </source>
</evidence>
<organism evidence="10 11">
    <name type="scientific">Acidiferrobacter thiooxydans</name>
    <dbReference type="NCBI Taxonomy" id="163359"/>
    <lineage>
        <taxon>Bacteria</taxon>
        <taxon>Pseudomonadati</taxon>
        <taxon>Pseudomonadota</taxon>
        <taxon>Gammaproteobacteria</taxon>
        <taxon>Acidiferrobacterales</taxon>
        <taxon>Acidiferrobacteraceae</taxon>
        <taxon>Acidiferrobacter</taxon>
    </lineage>
</organism>
<dbReference type="InterPro" id="IPR002830">
    <property type="entry name" value="UbiD"/>
</dbReference>
<evidence type="ECO:0000259" key="7">
    <source>
        <dbReference type="Pfam" id="PF01977"/>
    </source>
</evidence>
<evidence type="ECO:0000259" key="9">
    <source>
        <dbReference type="Pfam" id="PF20696"/>
    </source>
</evidence>
<feature type="domain" description="3-octaprenyl-4-hydroxybenzoate carboxy-lyase-like N-terminal" evidence="8">
    <location>
        <begin position="9"/>
        <end position="88"/>
    </location>
</feature>
<dbReference type="InterPro" id="IPR049381">
    <property type="entry name" value="UbiD-like_C"/>
</dbReference>
<keyword evidence="5" id="KW-0831">Ubiquinone biosynthesis</keyword>
<dbReference type="GO" id="GO:0008694">
    <property type="term" value="F:4-hydroxy-3-polyprenylbenzoate decarboxylase activity"/>
    <property type="evidence" value="ECO:0007669"/>
    <property type="project" value="TreeGrafter"/>
</dbReference>
<feature type="domain" description="3-octaprenyl-4-hydroxybenzoate carboxy-lyase-like Rift-related" evidence="7">
    <location>
        <begin position="121"/>
        <end position="320"/>
    </location>
</feature>
<reference evidence="10 11" key="1">
    <citation type="submission" date="2018-02" db="EMBL/GenBank/DDBJ databases">
        <title>Insights into the biology of acidophilic members of the Acidiferrobacteraceae family derived from comparative genomic analyses.</title>
        <authorList>
            <person name="Issotta F."/>
            <person name="Thyssen C."/>
            <person name="Mena C."/>
            <person name="Moya A."/>
            <person name="Bellenberg S."/>
            <person name="Sproer C."/>
            <person name="Covarrubias P.C."/>
            <person name="Sand W."/>
            <person name="Quatrini R."/>
            <person name="Vera M."/>
        </authorList>
    </citation>
    <scope>NUCLEOTIDE SEQUENCE [LARGE SCALE GENOMIC DNA]</scope>
    <source>
        <strain evidence="11">m-1</strain>
    </source>
</reference>
<dbReference type="InterPro" id="IPR048304">
    <property type="entry name" value="UbiD_Rift_dom"/>
</dbReference>
<dbReference type="NCBIfam" id="TIGR00148">
    <property type="entry name" value="UbiD family decarboxylase"/>
    <property type="match status" value="1"/>
</dbReference>
<evidence type="ECO:0000256" key="6">
    <source>
        <dbReference type="ARBA" id="ARBA00030393"/>
    </source>
</evidence>
<dbReference type="Pfam" id="PF01977">
    <property type="entry name" value="UbiD"/>
    <property type="match status" value="1"/>
</dbReference>
<evidence type="ECO:0000259" key="8">
    <source>
        <dbReference type="Pfam" id="PF20695"/>
    </source>
</evidence>
<dbReference type="RefSeq" id="WP_065969158.1">
    <property type="nucleotide sequence ID" value="NZ_CP080624.1"/>
</dbReference>
<comment type="subunit">
    <text evidence="3">Homohexamer.</text>
</comment>
<gene>
    <name evidence="10" type="ORF">C4900_01170</name>
</gene>
<accession>A0A1C2G3F5</accession>
<evidence type="ECO:0000256" key="1">
    <source>
        <dbReference type="ARBA" id="ARBA00004749"/>
    </source>
</evidence>
<name>A0A1C2G3F5_9GAMM</name>
<dbReference type="STRING" id="163359.A9R16_08620"/>
<dbReference type="Gene3D" id="3.40.1670.10">
    <property type="entry name" value="UbiD C-terminal domain-like"/>
    <property type="match status" value="1"/>
</dbReference>
<dbReference type="PANTHER" id="PTHR30108:SF17">
    <property type="entry name" value="FERULIC ACID DECARBOXYLASE 1"/>
    <property type="match status" value="1"/>
</dbReference>
<dbReference type="OrthoDB" id="9809841at2"/>
<feature type="domain" description="3-octaprenyl-4-hydroxybenzoate carboxy-lyase-like C-terminal" evidence="9">
    <location>
        <begin position="328"/>
        <end position="452"/>
    </location>
</feature>
<dbReference type="AlphaFoldDB" id="A0A1C2G3F5"/>
<evidence type="ECO:0000256" key="5">
    <source>
        <dbReference type="ARBA" id="ARBA00022688"/>
    </source>
</evidence>
<comment type="pathway">
    <text evidence="1">Cofactor biosynthesis; ubiquinone biosynthesis.</text>
</comment>
<dbReference type="Proteomes" id="UP000253250">
    <property type="component" value="Unassembled WGS sequence"/>
</dbReference>
<dbReference type="EMBL" id="PSYR01000001">
    <property type="protein sequence ID" value="RCN58438.1"/>
    <property type="molecule type" value="Genomic_DNA"/>
</dbReference>
<dbReference type="Pfam" id="PF20695">
    <property type="entry name" value="UbiD_N"/>
    <property type="match status" value="1"/>
</dbReference>
<comment type="caution">
    <text evidence="10">The sequence shown here is derived from an EMBL/GenBank/DDBJ whole genome shotgun (WGS) entry which is preliminary data.</text>
</comment>
<dbReference type="GO" id="GO:0006744">
    <property type="term" value="P:ubiquinone biosynthetic process"/>
    <property type="evidence" value="ECO:0007669"/>
    <property type="project" value="UniProtKB-KW"/>
</dbReference>
<comment type="similarity">
    <text evidence="2">Belongs to the UbiD family.</text>
</comment>
<dbReference type="SUPFAM" id="SSF143968">
    <property type="entry name" value="UbiD C-terminal domain-like"/>
    <property type="match status" value="1"/>
</dbReference>
<evidence type="ECO:0000313" key="11">
    <source>
        <dbReference type="Proteomes" id="UP000253250"/>
    </source>
</evidence>
<dbReference type="SUPFAM" id="SSF50475">
    <property type="entry name" value="FMN-binding split barrel"/>
    <property type="match status" value="1"/>
</dbReference>
<evidence type="ECO:0000256" key="3">
    <source>
        <dbReference type="ARBA" id="ARBA00011643"/>
    </source>
</evidence>
<protein>
    <recommendedName>
        <fullName evidence="4">3-octaprenyl-4-hydroxybenzoate carboxy-lyase</fullName>
    </recommendedName>
    <alternativeName>
        <fullName evidence="6">Polyprenyl p-hydroxybenzoate decarboxylase</fullName>
    </alternativeName>
</protein>
<dbReference type="InterPro" id="IPR049383">
    <property type="entry name" value="UbiD-like_N"/>
</dbReference>
<evidence type="ECO:0000313" key="10">
    <source>
        <dbReference type="EMBL" id="RCN58438.1"/>
    </source>
</evidence>
<evidence type="ECO:0000256" key="2">
    <source>
        <dbReference type="ARBA" id="ARBA00010021"/>
    </source>
</evidence>
<dbReference type="FunFam" id="3.40.1670.10:FF:000001">
    <property type="entry name" value="3-octaprenyl-4-hydroxybenzoate carboxy-lyase"/>
    <property type="match status" value="1"/>
</dbReference>
<keyword evidence="11" id="KW-1185">Reference proteome</keyword>